<evidence type="ECO:0000313" key="11">
    <source>
        <dbReference type="Proteomes" id="UP001163336"/>
    </source>
</evidence>
<keyword evidence="5" id="KW-0560">Oxidoreductase</keyword>
<keyword evidence="3" id="KW-0349">Heme</keyword>
<dbReference type="Pfam" id="PF03460">
    <property type="entry name" value="NIR_SIR_ferr"/>
    <property type="match status" value="2"/>
</dbReference>
<evidence type="ECO:0000259" key="9">
    <source>
        <dbReference type="Pfam" id="PF03460"/>
    </source>
</evidence>
<dbReference type="InterPro" id="IPR006067">
    <property type="entry name" value="NO2/SO3_Rdtase_4Fe4S_dom"/>
</dbReference>
<dbReference type="SUPFAM" id="SSF56014">
    <property type="entry name" value="Nitrite and sulphite reductase 4Fe-4S domain-like"/>
    <property type="match status" value="2"/>
</dbReference>
<evidence type="ECO:0000256" key="3">
    <source>
        <dbReference type="ARBA" id="ARBA00022617"/>
    </source>
</evidence>
<keyword evidence="6" id="KW-0408">Iron</keyword>
<feature type="domain" description="Nitrite/Sulfite reductase ferredoxin-like" evidence="9">
    <location>
        <begin position="48"/>
        <end position="110"/>
    </location>
</feature>
<evidence type="ECO:0000256" key="7">
    <source>
        <dbReference type="ARBA" id="ARBA00023014"/>
    </source>
</evidence>
<evidence type="ECO:0000256" key="4">
    <source>
        <dbReference type="ARBA" id="ARBA00022723"/>
    </source>
</evidence>
<dbReference type="RefSeq" id="WP_281913658.1">
    <property type="nucleotide sequence ID" value="NZ_AP026966.1"/>
</dbReference>
<dbReference type="PANTHER" id="PTHR32439:SF0">
    <property type="entry name" value="FERREDOXIN--NITRITE REDUCTASE, CHLOROPLASTIC"/>
    <property type="match status" value="1"/>
</dbReference>
<dbReference type="InterPro" id="IPR045854">
    <property type="entry name" value="NO2/SO3_Rdtase_4Fe4S_sf"/>
</dbReference>
<reference evidence="10" key="1">
    <citation type="submission" date="2022-11" db="EMBL/GenBank/DDBJ databases">
        <title>Isolation and characterization of PLA-degrading bacterium Massilia sp. from Antarctic soil.</title>
        <authorList>
            <person name="Sato K."/>
            <person name="Gomez-Fuentes C."/>
            <person name="Ahmad S.A."/>
            <person name="Zulkharnain A."/>
        </authorList>
    </citation>
    <scope>NUCLEOTIDE SEQUENCE</scope>
    <source>
        <strain evidence="10">N-3</strain>
    </source>
</reference>
<feature type="domain" description="Nitrite/sulphite reductase 4Fe-4S" evidence="8">
    <location>
        <begin position="409"/>
        <end position="545"/>
    </location>
</feature>
<dbReference type="InterPro" id="IPR051329">
    <property type="entry name" value="NIR_SIR_4Fe-4S"/>
</dbReference>
<dbReference type="SUPFAM" id="SSF55124">
    <property type="entry name" value="Nitrite/Sulfite reductase N-terminal domain-like"/>
    <property type="match status" value="2"/>
</dbReference>
<name>A0ABN6TDL1_9BURK</name>
<evidence type="ECO:0000256" key="5">
    <source>
        <dbReference type="ARBA" id="ARBA00023002"/>
    </source>
</evidence>
<dbReference type="Proteomes" id="UP001163336">
    <property type="component" value="Chromosome"/>
</dbReference>
<dbReference type="Gene3D" id="3.30.413.10">
    <property type="entry name" value="Sulfite Reductase Hemoprotein, domain 1"/>
    <property type="match status" value="2"/>
</dbReference>
<gene>
    <name evidence="10" type="primary">cysI</name>
    <name evidence="10" type="ORF">MasN3_17800</name>
</gene>
<organism evidence="10 11">
    <name type="scientific">Massilia varians</name>
    <dbReference type="NCBI Taxonomy" id="457921"/>
    <lineage>
        <taxon>Bacteria</taxon>
        <taxon>Pseudomonadati</taxon>
        <taxon>Pseudomonadota</taxon>
        <taxon>Betaproteobacteria</taxon>
        <taxon>Burkholderiales</taxon>
        <taxon>Oxalobacteraceae</taxon>
        <taxon>Telluria group</taxon>
        <taxon>Massilia</taxon>
    </lineage>
</organism>
<dbReference type="InterPro" id="IPR005117">
    <property type="entry name" value="NiRdtase/SiRdtase_haem-b_fer"/>
</dbReference>
<dbReference type="PANTHER" id="PTHR32439">
    <property type="entry name" value="FERREDOXIN--NITRITE REDUCTASE, CHLOROPLASTIC"/>
    <property type="match status" value="1"/>
</dbReference>
<keyword evidence="11" id="KW-1185">Reference proteome</keyword>
<dbReference type="Pfam" id="PF01077">
    <property type="entry name" value="NIR_SIR"/>
    <property type="match status" value="2"/>
</dbReference>
<evidence type="ECO:0000313" key="10">
    <source>
        <dbReference type="EMBL" id="BDT58286.1"/>
    </source>
</evidence>
<feature type="domain" description="Nitrite/sulphite reductase 4Fe-4S" evidence="8">
    <location>
        <begin position="119"/>
        <end position="272"/>
    </location>
</feature>
<protein>
    <submittedName>
        <fullName evidence="10">Sulfite reductase</fullName>
    </submittedName>
</protein>
<keyword evidence="4" id="KW-0479">Metal-binding</keyword>
<evidence type="ECO:0000256" key="2">
    <source>
        <dbReference type="ARBA" id="ARBA00022485"/>
    </source>
</evidence>
<keyword evidence="7" id="KW-0411">Iron-sulfur</keyword>
<sequence length="562" mass="63139">MYRYDHYDHLIVRERIAQYRSQVERRLNGELTEEEFIPLRLQNGLYMQRHAYMLRVAVPYGLLASKQMRMFAHIARKYDRGYGHFTTRQNIQYNWIELEQTPQILEDLASVEMHAIQTSGNCIRNITTDEFAGVAADEIIDPRPFAEILRQWSTFHPEFIALPRKFKVAINGALEDRAAIAIHDIGLTLVRNDAGEVGFKFMAGGGMGRTPILGSVIRDFLPWQHLLTYTEAVMRVYNQHGRRDNKYKARIKILLKALGVEEFTRQVEAEWADLKDGPETLSQEEFDRVAQWFQPHGYAKLDDIDVSAQHADNRAFANWVNRNVKPHKVPGYAAVVLSLKKTGVPPGDATAEQMDFVADLADKYSFGELRVTHEQNLVLADVEQSKLFELWQLAKAKGLATPNIGLLTDIIACPGGDFCSLANAKSLPIAAAIAERFDNLDFQHDIGDIELNISGCINACGHHHVGAIGILGVDKDGSEWYQVSIGGSQGNHSAIGKIIGPSFSAVQMPEVVGRLLEVYVRERFEGERFVDAVQRLGITPFKEHVYATPIAAGELVGEDHYA</sequence>
<proteinExistence type="inferred from homology"/>
<evidence type="ECO:0000259" key="8">
    <source>
        <dbReference type="Pfam" id="PF01077"/>
    </source>
</evidence>
<evidence type="ECO:0000256" key="6">
    <source>
        <dbReference type="ARBA" id="ARBA00023004"/>
    </source>
</evidence>
<evidence type="ECO:0000256" key="1">
    <source>
        <dbReference type="ARBA" id="ARBA00010429"/>
    </source>
</evidence>
<comment type="similarity">
    <text evidence="1">Belongs to the nitrite and sulfite reductase 4Fe-4S domain family.</text>
</comment>
<dbReference type="Gene3D" id="3.90.480.10">
    <property type="entry name" value="Sulfite Reductase Hemoprotein,Domain 2"/>
    <property type="match status" value="1"/>
</dbReference>
<dbReference type="EMBL" id="AP026966">
    <property type="protein sequence ID" value="BDT58286.1"/>
    <property type="molecule type" value="Genomic_DNA"/>
</dbReference>
<dbReference type="InterPro" id="IPR036136">
    <property type="entry name" value="Nit/Sulf_reduc_fer-like_dom_sf"/>
</dbReference>
<feature type="domain" description="Nitrite/Sulfite reductase ferredoxin-like" evidence="9">
    <location>
        <begin position="343"/>
        <end position="396"/>
    </location>
</feature>
<accession>A0ABN6TDL1</accession>
<keyword evidence="2" id="KW-0004">4Fe-4S</keyword>